<evidence type="ECO:0000313" key="8">
    <source>
        <dbReference type="Proteomes" id="UP001186944"/>
    </source>
</evidence>
<comment type="pathway">
    <text evidence="3">Amino-acid biosynthesis; L-methionine biosynthesis via de novo pathway.</text>
</comment>
<reference evidence="7" key="1">
    <citation type="submission" date="2019-08" db="EMBL/GenBank/DDBJ databases">
        <title>The improved chromosome-level genome for the pearl oyster Pinctada fucata martensii using PacBio sequencing and Hi-C.</title>
        <authorList>
            <person name="Zheng Z."/>
        </authorList>
    </citation>
    <scope>NUCLEOTIDE SEQUENCE</scope>
    <source>
        <strain evidence="7">ZZ-2019</strain>
        <tissue evidence="7">Adductor muscle</tissue>
    </source>
</reference>
<dbReference type="Gene3D" id="3.20.20.330">
    <property type="entry name" value="Homocysteine-binding-like domain"/>
    <property type="match status" value="1"/>
</dbReference>
<protein>
    <recommendedName>
        <fullName evidence="6">Hcy-binding domain-containing protein</fullName>
    </recommendedName>
</protein>
<dbReference type="PIRSF" id="PIRSF037505">
    <property type="entry name" value="Betaine_HMT"/>
    <property type="match status" value="1"/>
</dbReference>
<dbReference type="PANTHER" id="PTHR11103">
    <property type="entry name" value="SLR1189 PROTEIN"/>
    <property type="match status" value="1"/>
</dbReference>
<dbReference type="GO" id="GO:0008270">
    <property type="term" value="F:zinc ion binding"/>
    <property type="evidence" value="ECO:0007669"/>
    <property type="project" value="InterPro"/>
</dbReference>
<evidence type="ECO:0000256" key="3">
    <source>
        <dbReference type="ARBA" id="ARBA00034478"/>
    </source>
</evidence>
<name>A0AA88YAI9_PINIB</name>
<dbReference type="Proteomes" id="UP001186944">
    <property type="component" value="Unassembled WGS sequence"/>
</dbReference>
<proteinExistence type="predicted"/>
<keyword evidence="8" id="KW-1185">Reference proteome</keyword>
<comment type="cofactor">
    <cofactor evidence="4">
        <name>Zn(2+)</name>
        <dbReference type="ChEBI" id="CHEBI:29105"/>
    </cofactor>
    <text evidence="4">Binds 1 zinc ion per subunit.</text>
</comment>
<dbReference type="InterPro" id="IPR036589">
    <property type="entry name" value="HCY_dom_sf"/>
</dbReference>
<feature type="domain" description="Hcy-binding" evidence="6">
    <location>
        <begin position="28"/>
        <end position="333"/>
    </location>
</feature>
<dbReference type="AlphaFoldDB" id="A0AA88YAI9"/>
<dbReference type="PROSITE" id="PS50970">
    <property type="entry name" value="HCY"/>
    <property type="match status" value="1"/>
</dbReference>
<dbReference type="InterPro" id="IPR003726">
    <property type="entry name" value="HCY_dom"/>
</dbReference>
<feature type="binding site" evidence="4 5">
    <location>
        <position position="318"/>
    </location>
    <ligand>
        <name>Zn(2+)</name>
        <dbReference type="ChEBI" id="CHEBI:29105"/>
    </ligand>
</feature>
<evidence type="ECO:0000313" key="7">
    <source>
        <dbReference type="EMBL" id="KAK3101539.1"/>
    </source>
</evidence>
<keyword evidence="4 5" id="KW-0862">Zinc</keyword>
<comment type="caution">
    <text evidence="7">The sequence shown here is derived from an EMBL/GenBank/DDBJ whole genome shotgun (WGS) entry which is preliminary data.</text>
</comment>
<keyword evidence="2 5" id="KW-0808">Transferase</keyword>
<evidence type="ECO:0000256" key="5">
    <source>
        <dbReference type="PROSITE-ProRule" id="PRU00333"/>
    </source>
</evidence>
<dbReference type="SUPFAM" id="SSF82282">
    <property type="entry name" value="Homocysteine S-methyltransferase"/>
    <property type="match status" value="1"/>
</dbReference>
<evidence type="ECO:0000256" key="1">
    <source>
        <dbReference type="ARBA" id="ARBA00022603"/>
    </source>
</evidence>
<keyword evidence="1 5" id="KW-0489">Methyltransferase</keyword>
<dbReference type="PANTHER" id="PTHR11103:SF18">
    <property type="entry name" value="SLR1189 PROTEIN"/>
    <property type="match status" value="1"/>
</dbReference>
<dbReference type="GO" id="GO:0032259">
    <property type="term" value="P:methylation"/>
    <property type="evidence" value="ECO:0007669"/>
    <property type="project" value="UniProtKB-KW"/>
</dbReference>
<dbReference type="InterPro" id="IPR017226">
    <property type="entry name" value="BHMT-like"/>
</dbReference>
<feature type="binding site" evidence="4 5">
    <location>
        <position position="319"/>
    </location>
    <ligand>
        <name>Zn(2+)</name>
        <dbReference type="ChEBI" id="CHEBI:29105"/>
    </ligand>
</feature>
<dbReference type="Pfam" id="PF02574">
    <property type="entry name" value="S-methyl_trans"/>
    <property type="match status" value="1"/>
</dbReference>
<dbReference type="EMBL" id="VSWD01000005">
    <property type="protein sequence ID" value="KAK3101539.1"/>
    <property type="molecule type" value="Genomic_DNA"/>
</dbReference>
<evidence type="ECO:0000256" key="4">
    <source>
        <dbReference type="PIRSR" id="PIRSR037505-2"/>
    </source>
</evidence>
<evidence type="ECO:0000256" key="2">
    <source>
        <dbReference type="ARBA" id="ARBA00022679"/>
    </source>
</evidence>
<dbReference type="GO" id="GO:0009086">
    <property type="term" value="P:methionine biosynthetic process"/>
    <property type="evidence" value="ECO:0007669"/>
    <property type="project" value="InterPro"/>
</dbReference>
<dbReference type="GO" id="GO:0008168">
    <property type="term" value="F:methyltransferase activity"/>
    <property type="evidence" value="ECO:0007669"/>
    <property type="project" value="UniProtKB-UniRule"/>
</dbReference>
<organism evidence="7 8">
    <name type="scientific">Pinctada imbricata</name>
    <name type="common">Atlantic pearl-oyster</name>
    <name type="synonym">Pinctada martensii</name>
    <dbReference type="NCBI Taxonomy" id="66713"/>
    <lineage>
        <taxon>Eukaryota</taxon>
        <taxon>Metazoa</taxon>
        <taxon>Spiralia</taxon>
        <taxon>Lophotrochozoa</taxon>
        <taxon>Mollusca</taxon>
        <taxon>Bivalvia</taxon>
        <taxon>Autobranchia</taxon>
        <taxon>Pteriomorphia</taxon>
        <taxon>Pterioida</taxon>
        <taxon>Pterioidea</taxon>
        <taxon>Pteriidae</taxon>
        <taxon>Pinctada</taxon>
    </lineage>
</organism>
<gene>
    <name evidence="7" type="ORF">FSP39_004299</name>
</gene>
<accession>A0AA88YAI9</accession>
<feature type="binding site" evidence="4 5">
    <location>
        <position position="235"/>
    </location>
    <ligand>
        <name>Zn(2+)</name>
        <dbReference type="ChEBI" id="CHEBI:29105"/>
    </ligand>
</feature>
<keyword evidence="4 5" id="KW-0479">Metal-binding</keyword>
<sequence length="372" mass="41517">MVSLSEQKTGLYGAPVVPSQKHYNAISIRLRERLRDGEDVVVAEGYVFEFERRGYLRAGCFVPEVVIEHPEYVKLLHEEFVHAGSDVVLAFTYYGHREKLKVVGREGDLEDLNVKALKIAREVADATGTLMAGNICNTTMFQRDNQKAIDTARLMFKEQIEWAVQYGADYIVAETFSEYAEAKLALECIQQYGNGLPAVVSLVTHAQDTTADGLTFGEACRRLEEAGADVVGLNCCRGPDSMMPLMKEVRKACKGPICMLPVPYRTTKDQPTMQCLKEESTGAMAFPFDLPAFACSRTHIARFAREARALGVQYIGLCCGNASHYLRVVAEEYGRKPPASRFSPDMSEHFVYGDDKHVKKYHADNILPAYNT</sequence>
<evidence type="ECO:0000259" key="6">
    <source>
        <dbReference type="PROSITE" id="PS50970"/>
    </source>
</evidence>